<keyword evidence="2" id="KW-1185">Reference proteome</keyword>
<evidence type="ECO:0000313" key="1">
    <source>
        <dbReference type="EMBL" id="OEL10547.1"/>
    </source>
</evidence>
<name>A0A1E5UCL6_9FLAO</name>
<gene>
    <name evidence="1" type="ORF">BHF72_0370</name>
</gene>
<dbReference type="KEGG" id="cnr:EB819_11515"/>
<organism evidence="1 2">
    <name type="scientific">Cloacibacterium normanense</name>
    <dbReference type="NCBI Taxonomy" id="237258"/>
    <lineage>
        <taxon>Bacteria</taxon>
        <taxon>Pseudomonadati</taxon>
        <taxon>Bacteroidota</taxon>
        <taxon>Flavobacteriia</taxon>
        <taxon>Flavobacteriales</taxon>
        <taxon>Weeksellaceae</taxon>
    </lineage>
</organism>
<dbReference type="STRING" id="237258.SAMN04489756_10471"/>
<sequence>MKTKPLKILFLLFIFVILISCRTYKIKQDNDNQTQKLIGNITKIKITNYNYPLFRKDTIIRKSITEVYFNSNNQIKLQIDKQEKYTDSTFYFYKNKNLQKTVTKNNTNINSEDFFYDNKNNIIKYIQIFNGEIYFIKESKYDIHNNPIEQTYTFPKNSMNDSREVFEYNYKKLFYTVKSFKKNSDPINTNFLKTYFNKDGYIIKTEFLYEGKNKDYSFASNLTYDTKGNLQCRKGFLINNYMPKQTTCFKNVFDKKGNIIISEKYVNDKLLDKQIFEISYK</sequence>
<comment type="caution">
    <text evidence="1">The sequence shown here is derived from an EMBL/GenBank/DDBJ whole genome shotgun (WGS) entry which is preliminary data.</text>
</comment>
<accession>A0A1E5UCL6</accession>
<proteinExistence type="predicted"/>
<dbReference type="PROSITE" id="PS51257">
    <property type="entry name" value="PROKAR_LIPOPROTEIN"/>
    <property type="match status" value="1"/>
</dbReference>
<dbReference type="AlphaFoldDB" id="A0A1E5UCL6"/>
<dbReference type="Proteomes" id="UP000095601">
    <property type="component" value="Unassembled WGS sequence"/>
</dbReference>
<keyword evidence="1" id="KW-0449">Lipoprotein</keyword>
<dbReference type="RefSeq" id="WP_069799769.1">
    <property type="nucleotide sequence ID" value="NZ_CP034157.1"/>
</dbReference>
<evidence type="ECO:0000313" key="2">
    <source>
        <dbReference type="Proteomes" id="UP000095601"/>
    </source>
</evidence>
<dbReference type="EMBL" id="MKGI01000076">
    <property type="protein sequence ID" value="OEL10547.1"/>
    <property type="molecule type" value="Genomic_DNA"/>
</dbReference>
<reference evidence="1 2" key="1">
    <citation type="submission" date="2016-09" db="EMBL/GenBank/DDBJ databases">
        <authorList>
            <person name="Capua I."/>
            <person name="De Benedictis P."/>
            <person name="Joannis T."/>
            <person name="Lombin L.H."/>
            <person name="Cattoli G."/>
        </authorList>
    </citation>
    <scope>NUCLEOTIDE SEQUENCE [LARGE SCALE GENOMIC DNA]</scope>
    <source>
        <strain evidence="1 2">NRS-1</strain>
    </source>
</reference>
<protein>
    <submittedName>
        <fullName evidence="1">Putative lipoprotein</fullName>
    </submittedName>
</protein>